<organism evidence="2 3">
    <name type="scientific">Syphacia muris</name>
    <dbReference type="NCBI Taxonomy" id="451379"/>
    <lineage>
        <taxon>Eukaryota</taxon>
        <taxon>Metazoa</taxon>
        <taxon>Ecdysozoa</taxon>
        <taxon>Nematoda</taxon>
        <taxon>Chromadorea</taxon>
        <taxon>Rhabditida</taxon>
        <taxon>Spirurina</taxon>
        <taxon>Oxyuridomorpha</taxon>
        <taxon>Oxyuroidea</taxon>
        <taxon>Oxyuridae</taxon>
        <taxon>Syphacia</taxon>
    </lineage>
</organism>
<dbReference type="AlphaFoldDB" id="A0A0N5AQG4"/>
<dbReference type="GO" id="GO:0007032">
    <property type="term" value="P:endosome organization"/>
    <property type="evidence" value="ECO:0007669"/>
    <property type="project" value="TreeGrafter"/>
</dbReference>
<dbReference type="GO" id="GO:0030041">
    <property type="term" value="P:actin filament polymerization"/>
    <property type="evidence" value="ECO:0007669"/>
    <property type="project" value="TreeGrafter"/>
</dbReference>
<evidence type="ECO:0000313" key="2">
    <source>
        <dbReference type="Proteomes" id="UP000046393"/>
    </source>
</evidence>
<dbReference type="GO" id="GO:0071203">
    <property type="term" value="C:WASH complex"/>
    <property type="evidence" value="ECO:0007669"/>
    <property type="project" value="InterPro"/>
</dbReference>
<comment type="similarity">
    <text evidence="1">Belongs to the strumpellin family.</text>
</comment>
<proteinExistence type="inferred from homology"/>
<dbReference type="STRING" id="451379.A0A0N5AQG4"/>
<name>A0A0N5AQG4_9BILA</name>
<dbReference type="GO" id="GO:0005768">
    <property type="term" value="C:endosome"/>
    <property type="evidence" value="ECO:0007669"/>
    <property type="project" value="TreeGrafter"/>
</dbReference>
<dbReference type="GO" id="GO:0051125">
    <property type="term" value="P:regulation of actin nucleation"/>
    <property type="evidence" value="ECO:0007669"/>
    <property type="project" value="TreeGrafter"/>
</dbReference>
<dbReference type="Proteomes" id="UP000046393">
    <property type="component" value="Unplaced"/>
</dbReference>
<reference evidence="3" key="1">
    <citation type="submission" date="2017-02" db="UniProtKB">
        <authorList>
            <consortium name="WormBaseParasite"/>
        </authorList>
    </citation>
    <scope>IDENTIFICATION</scope>
</reference>
<dbReference type="GO" id="GO:0140285">
    <property type="term" value="P:endosome fission"/>
    <property type="evidence" value="ECO:0007669"/>
    <property type="project" value="TreeGrafter"/>
</dbReference>
<accession>A0A0N5AQG4</accession>
<protein>
    <submittedName>
        <fullName evidence="3">WASH complex subunit 7</fullName>
    </submittedName>
</protein>
<evidence type="ECO:0000256" key="1">
    <source>
        <dbReference type="ARBA" id="ARBA00006224"/>
    </source>
</evidence>
<dbReference type="Pfam" id="PF10266">
    <property type="entry name" value="Strumpellin"/>
    <property type="match status" value="1"/>
</dbReference>
<sequence length="1090" mass="123693">MAEEMGFYGSKDVERTPLRELLELGHSLIAEINRLSAMVPDDFSDPTNSKFKPLISDFAYFSDLSVIDKFIDSNEQGALLEDEFYFVFDDTIKQFGVLFANLASFFCQVIELSEENFSLNSSSYCVSEADLQQRHLKAEILFVTGVILIVFDEKLTSPVKQRLFVAHYRSNPSTNERFDLLVDLMKTTPNNLEELFRCIPINSQFANAVVSSLRSEGLSTDEHEFSSENFFESHATRAQRSVLFVSLFFVPSILHSDFTAMRQIVDTYYFDNWVLSLHLGVLVNVVSAWECFKAANAALQHCITTSSAKKLAAVNSEIIKKLVLPQSVKLTTADFIQCRITIGYFNMHLRWIILHSFRDDNRSKRANQLCDAVRSQLGLNLAEIFDIVLRISNFEYIFKEQYNDALSKKSDQFEELRKSACFHILQMSALFSNDLPLQKIKKNLKLQSWLQLVEKKLSEVKVTDCETFPLIEHLKKRIEQVSEIHDLSGNISVDQYLKSISKLLTEMIHCCMLNEEFLNSVVALSEFTYGWRIIDQWSKNMEALVEKDPLLIRALFAKLSASIGCILTAVENPVRISAISLCYSRQLEKRLRKIIQVVPRSLFVLLDRIAGLLDHPHNCNILKTDLRRFADPERRLSLAECTYTISIFALSISTMELTWIGSLRIDPTTLLLDGIKRELVSKMLSYIYKELNTPVAVELCAILRKLQQQFKSFHSAFIYMCEHMGINGAIVWQNELADIIRSMLQKESSRFLKRGRVSDGRSEHKQQVELALPKTSGVDGSLTPLGRLYNLFVKSSDPRNCCYIDSLQLWCDSKNKKPLLSSECFTLVQDALSSVALTALDRITCFNIVKLINTFCELHSKFVTGSVSKSLLELDCVYQQDPSRRIKYFDVALSKITPISSSFTITISMIGQNQLLRTRILSAIKSGVNCNIPSVLVAVDNFQKNLMHDLISKKECNGIVSAEFISLMEQCALTNPFLKRYLKMETPTFFASVIFLLLVSVAQSINGGTRRSESVDLTMFTVGVACVLIQFNAVKSFLSNANAYFSSAVISGQEKFVASALLAIRLVANYCMIKPEELNMYLPDIMLEKS</sequence>
<dbReference type="InterPro" id="IPR019393">
    <property type="entry name" value="WASH_strumpellin"/>
</dbReference>
<dbReference type="WBParaSite" id="SMUV_0000692801-mRNA-1">
    <property type="protein sequence ID" value="SMUV_0000692801-mRNA-1"/>
    <property type="gene ID" value="SMUV_0000692801"/>
</dbReference>
<evidence type="ECO:0000313" key="3">
    <source>
        <dbReference type="WBParaSite" id="SMUV_0000692801-mRNA-1"/>
    </source>
</evidence>
<keyword evidence="2" id="KW-1185">Reference proteome</keyword>
<dbReference type="PANTHER" id="PTHR15691:SF6">
    <property type="entry name" value="WASH COMPLEX SUBUNIT 5"/>
    <property type="match status" value="1"/>
</dbReference>
<dbReference type="PANTHER" id="PTHR15691">
    <property type="entry name" value="WASH COMPLEX SUBUNIT 5"/>
    <property type="match status" value="1"/>
</dbReference>